<sequence length="318" mass="35374">MCSRRIFFRYRIETPKKDIDTTMAPEVWGLNLGQMQWSAFSSKNMFGNRDWHLRRTKFVVYQLALIFCVVSESLGTSALSNYVDEQKFVKSRNSNAYVYNNDYVGAASYNIFAGVFVAFIFGALFFFDLFWPERHESKSVRIAWKVCGVLAALAHLASALVITIITASHQGYVTGVSQEEGDELVSQYGKASATPLNYKKNGRAVAAVVFAWLGWCSIVPSCILLFLSIHNAEKGLGPKSAHAEGRKEAHEYANMPVRERQSHDIEKQRPSEEPGSVRQPNENISLSRDSGTGRDAVDAAPAADIPSRELSTEANSRG</sequence>
<feature type="transmembrane region" description="Helical" evidence="2">
    <location>
        <begin position="204"/>
        <end position="229"/>
    </location>
</feature>
<organism evidence="3 4">
    <name type="scientific">Hortaea werneckii</name>
    <name type="common">Black yeast</name>
    <name type="synonym">Cladosporium werneckii</name>
    <dbReference type="NCBI Taxonomy" id="91943"/>
    <lineage>
        <taxon>Eukaryota</taxon>
        <taxon>Fungi</taxon>
        <taxon>Dikarya</taxon>
        <taxon>Ascomycota</taxon>
        <taxon>Pezizomycotina</taxon>
        <taxon>Dothideomycetes</taxon>
        <taxon>Dothideomycetidae</taxon>
        <taxon>Mycosphaerellales</taxon>
        <taxon>Teratosphaeriaceae</taxon>
        <taxon>Hortaea</taxon>
    </lineage>
</organism>
<feature type="transmembrane region" description="Helical" evidence="2">
    <location>
        <begin position="142"/>
        <end position="165"/>
    </location>
</feature>
<proteinExistence type="predicted"/>
<keyword evidence="2" id="KW-0812">Transmembrane</keyword>
<dbReference type="Proteomes" id="UP000276864">
    <property type="component" value="Unassembled WGS sequence"/>
</dbReference>
<reference evidence="3 4" key="1">
    <citation type="journal article" date="2018" name="BMC Genomics">
        <title>Genomic evidence for intraspecific hybridization in a clonal and extremely halotolerant yeast.</title>
        <authorList>
            <person name="Gostincar C."/>
            <person name="Stajich J.E."/>
            <person name="Zupancic J."/>
            <person name="Zalar P."/>
            <person name="Gunde-Cimerman N."/>
        </authorList>
    </citation>
    <scope>NUCLEOTIDE SEQUENCE [LARGE SCALE GENOMIC DNA]</scope>
    <source>
        <strain evidence="3 4">EXF-6651</strain>
    </source>
</reference>
<gene>
    <name evidence="3" type="ORF">D0866_02093</name>
</gene>
<protein>
    <recommendedName>
        <fullName evidence="5">MARVEL domain-containing protein</fullName>
    </recommendedName>
</protein>
<accession>A0A3M7BHJ5</accession>
<feature type="transmembrane region" description="Helical" evidence="2">
    <location>
        <begin position="103"/>
        <end position="130"/>
    </location>
</feature>
<keyword evidence="2" id="KW-1133">Transmembrane helix</keyword>
<evidence type="ECO:0000256" key="1">
    <source>
        <dbReference type="SAM" id="MobiDB-lite"/>
    </source>
</evidence>
<comment type="caution">
    <text evidence="3">The sequence shown here is derived from an EMBL/GenBank/DDBJ whole genome shotgun (WGS) entry which is preliminary data.</text>
</comment>
<feature type="transmembrane region" description="Helical" evidence="2">
    <location>
        <begin position="58"/>
        <end position="83"/>
    </location>
</feature>
<dbReference type="EMBL" id="QWIM01000131">
    <property type="protein sequence ID" value="RMY39188.1"/>
    <property type="molecule type" value="Genomic_DNA"/>
</dbReference>
<name>A0A3M7BHJ5_HORWE</name>
<keyword evidence="2" id="KW-0472">Membrane</keyword>
<evidence type="ECO:0008006" key="5">
    <source>
        <dbReference type="Google" id="ProtNLM"/>
    </source>
</evidence>
<evidence type="ECO:0000313" key="3">
    <source>
        <dbReference type="EMBL" id="RMY39188.1"/>
    </source>
</evidence>
<feature type="compositionally biased region" description="Basic and acidic residues" evidence="1">
    <location>
        <begin position="241"/>
        <end position="272"/>
    </location>
</feature>
<evidence type="ECO:0000313" key="4">
    <source>
        <dbReference type="Proteomes" id="UP000276864"/>
    </source>
</evidence>
<feature type="region of interest" description="Disordered" evidence="1">
    <location>
        <begin position="237"/>
        <end position="318"/>
    </location>
</feature>
<evidence type="ECO:0000256" key="2">
    <source>
        <dbReference type="SAM" id="Phobius"/>
    </source>
</evidence>
<feature type="compositionally biased region" description="Polar residues" evidence="1">
    <location>
        <begin position="278"/>
        <end position="290"/>
    </location>
</feature>
<dbReference type="VEuPathDB" id="FungiDB:BTJ68_01980"/>
<dbReference type="AlphaFoldDB" id="A0A3M7BHJ5"/>